<dbReference type="GO" id="GO:0031462">
    <property type="term" value="C:Cul2-RING ubiquitin ligase complex"/>
    <property type="evidence" value="ECO:0007669"/>
    <property type="project" value="TreeGrafter"/>
</dbReference>
<proteinExistence type="predicted"/>
<dbReference type="PANTHER" id="PTHR12904:SF28">
    <property type="entry name" value="ATP SYNTHASE SUBUNIT ALPHA-RELATED"/>
    <property type="match status" value="1"/>
</dbReference>
<protein>
    <submittedName>
        <fullName evidence="2">Uncharacterized protein</fullName>
    </submittedName>
</protein>
<evidence type="ECO:0000256" key="1">
    <source>
        <dbReference type="SAM" id="MobiDB-lite"/>
    </source>
</evidence>
<reference evidence="2 3" key="1">
    <citation type="submission" date="2019-12" db="EMBL/GenBank/DDBJ databases">
        <title>Chromosome-level assembly of the Caenorhabditis remanei genome.</title>
        <authorList>
            <person name="Teterina A.A."/>
            <person name="Willis J.H."/>
            <person name="Phillips P.C."/>
        </authorList>
    </citation>
    <scope>NUCLEOTIDE SEQUENCE [LARGE SCALE GENOMIC DNA]</scope>
    <source>
        <strain evidence="2 3">PX506</strain>
        <tissue evidence="2">Whole organism</tissue>
    </source>
</reference>
<sequence length="635" mass="74296">MYEIIKEWNIKYKNVKQITQKLDITDMVFEEGEFNKEKFNIANAQRLRRVEISDLFAATQFLTQNEENETIADIVRLLRNIINDKYEPTLKTLRINGNGFKFQEDWIKTISCMAPSITSLSLPCCSISSLEFTKLCFNFATLTKLDISWSGVKKLNGIWFLHNLEVLDMISLEFEKSEDVMDLFELKKLRVLNITGEGLSNNLQCYLSCNKVLPELRFLDCSCNVIDSNNLEELVQTHTKLEMVVLFGTALERTPQLEIPDRKIELLTVENIQCCIKSTNYFLKASKVNMDFVRQIFSELYNYMNNSEISDTDFKECCMFYIYVINRWNWDVLRDFAFCNLQIIRSRPHLFDFNEKQRLVQVIVRSLPKYNESEPHHMSIHASACHIEPEPSSLLIGNHYLKMKLIDGVIIFQTTSMSYFQLFTIIKAVCILTYHDRDNCSSAESIFAAEIFIGSVVGLVDHFCEELMREIFVYLINHYISNIDMSVFKKIFKRDCAEVFLPILLDRQSKEQESVIYYLLALMKESEARNSDIEDNYCIESEIKEIQTSIESFEKIKGADHMEVFRWLCRTSESKDVVRWARWCLETSGLELLEGEEKVGLGEKEEEDDDEKVSKSNENQQEEDEQPDSKRRRVE</sequence>
<dbReference type="SUPFAM" id="SSF52058">
    <property type="entry name" value="L domain-like"/>
    <property type="match status" value="1"/>
</dbReference>
<name>A0A6A5HA93_CAERE</name>
<evidence type="ECO:0000313" key="3">
    <source>
        <dbReference type="Proteomes" id="UP000483820"/>
    </source>
</evidence>
<gene>
    <name evidence="2" type="ORF">GCK72_003711</name>
</gene>
<dbReference type="PANTHER" id="PTHR12904">
    <property type="match status" value="1"/>
</dbReference>
<dbReference type="GeneID" id="9806922"/>
<dbReference type="InterPro" id="IPR051341">
    <property type="entry name" value="Zyg-11_UBL_adapter"/>
</dbReference>
<comment type="caution">
    <text evidence="2">The sequence shown here is derived from an EMBL/GenBank/DDBJ whole genome shotgun (WGS) entry which is preliminary data.</text>
</comment>
<dbReference type="AlphaFoldDB" id="A0A6A5HA93"/>
<organism evidence="2 3">
    <name type="scientific">Caenorhabditis remanei</name>
    <name type="common">Caenorhabditis vulgaris</name>
    <dbReference type="NCBI Taxonomy" id="31234"/>
    <lineage>
        <taxon>Eukaryota</taxon>
        <taxon>Metazoa</taxon>
        <taxon>Ecdysozoa</taxon>
        <taxon>Nematoda</taxon>
        <taxon>Chromadorea</taxon>
        <taxon>Rhabditida</taxon>
        <taxon>Rhabditina</taxon>
        <taxon>Rhabditomorpha</taxon>
        <taxon>Rhabditoidea</taxon>
        <taxon>Rhabditidae</taxon>
        <taxon>Peloderinae</taxon>
        <taxon>Caenorhabditis</taxon>
    </lineage>
</organism>
<dbReference type="KEGG" id="crq:GCK72_003711"/>
<dbReference type="RefSeq" id="XP_053588402.1">
    <property type="nucleotide sequence ID" value="XM_053724208.1"/>
</dbReference>
<dbReference type="Gene3D" id="3.80.10.10">
    <property type="entry name" value="Ribonuclease Inhibitor"/>
    <property type="match status" value="1"/>
</dbReference>
<dbReference type="EMBL" id="WUAV01000002">
    <property type="protein sequence ID" value="KAF1763766.1"/>
    <property type="molecule type" value="Genomic_DNA"/>
</dbReference>
<dbReference type="CTD" id="9806922"/>
<dbReference type="Proteomes" id="UP000483820">
    <property type="component" value="Chromosome II"/>
</dbReference>
<evidence type="ECO:0000313" key="2">
    <source>
        <dbReference type="EMBL" id="KAF1763766.1"/>
    </source>
</evidence>
<dbReference type="InterPro" id="IPR032675">
    <property type="entry name" value="LRR_dom_sf"/>
</dbReference>
<feature type="region of interest" description="Disordered" evidence="1">
    <location>
        <begin position="596"/>
        <end position="635"/>
    </location>
</feature>
<accession>A0A6A5HA93</accession>